<sequence length="846" mass="96903">METTNSGIAQRSLIRQLRDAEAIFQGLDDIVDNKISSIPTSKLFSSLKTCVEHFLFLSDEVDNKSMDIIGIESVKEMYSDYTAARKLLEKCINIDKNNDELKFFENVINVHSKRFKEIKAYISKQNYNNNIHSRLNMLINGGMIVEKSKLIENLSSNSKITNTNTTSNYMKSSIQPAQISDRPRSISPSPIPNENEKLLNYYSSLSHINIETMINISYKFNSSVLIIDFRPQMMFERDHISIFSYVVNIDPVSVKPSYTIDDISMHSFLISNKTQKDRFLKLAAYDLIIIVDQNSSQFDSSNELKNLISIMYEKNRNPQFRLKRKPIFLEGGFNQWKNFMNNDPNSIAANAISPIISKISINSANMNNIDTQVMQPTISRSRSPISYMKNERTNNTSNDYDFINTINKYNTSNYSLGSYTSPQKSDSSYSDSYHYSIRSSNRTRSPSPTFRRKNSLELKKPKIPEKPTNYNSLSSIENLDKSSPVIISGLVNLGNSCYLNASLQCLVGTDDLSTYILQNSYQNQISKTSKSSSGGKLTKEYHKLLETMALNTKLKKPTNPEIFKKTIGKFNSLFDNYDQQDSAEFLHFLLDSIHEDLNMAASKNSLPEITDEDEKNREILPIRLASTIEWERYLITNYSSIVEIFTGQYASRLECTNCYRTSTTYIPFNMLSVPIPNNKTQMNIYDCIDNFVSLEILTGNNAWKCPSCQKSKRTKKQLTITRLPKVLIVHLERFSVNNRYEFVKNNKTIDIPTSLKMGTYIPKVNDLEEQRKLKLFPTRGQQGNFEYRLSGIVRHYGTLNSGHYTSDVRENNKWIKFDDDKIGLSNVGKAPESDGSAYICFYEKIG</sequence>
<organism evidence="10 11">
    <name type="scientific">Pichia kluyveri</name>
    <name type="common">Yeast</name>
    <dbReference type="NCBI Taxonomy" id="36015"/>
    <lineage>
        <taxon>Eukaryota</taxon>
        <taxon>Fungi</taxon>
        <taxon>Dikarya</taxon>
        <taxon>Ascomycota</taxon>
        <taxon>Saccharomycotina</taxon>
        <taxon>Pichiomycetes</taxon>
        <taxon>Pichiales</taxon>
        <taxon>Pichiaceae</taxon>
        <taxon>Pichia</taxon>
    </lineage>
</organism>
<dbReference type="SUPFAM" id="SSF54001">
    <property type="entry name" value="Cysteine proteinases"/>
    <property type="match status" value="1"/>
</dbReference>
<accession>A0AAV5R1Z4</accession>
<evidence type="ECO:0000259" key="9">
    <source>
        <dbReference type="PROSITE" id="PS50235"/>
    </source>
</evidence>
<evidence type="ECO:0000313" key="10">
    <source>
        <dbReference type="EMBL" id="GMM45275.1"/>
    </source>
</evidence>
<dbReference type="PROSITE" id="PS00973">
    <property type="entry name" value="USP_2"/>
    <property type="match status" value="1"/>
</dbReference>
<dbReference type="InterPro" id="IPR028889">
    <property type="entry name" value="USP"/>
</dbReference>
<name>A0AAV5R1Z4_PICKL</name>
<dbReference type="SUPFAM" id="SSF52821">
    <property type="entry name" value="Rhodanese/Cell cycle control phosphatase"/>
    <property type="match status" value="1"/>
</dbReference>
<evidence type="ECO:0000256" key="4">
    <source>
        <dbReference type="ARBA" id="ARBA00022786"/>
    </source>
</evidence>
<evidence type="ECO:0000256" key="1">
    <source>
        <dbReference type="ARBA" id="ARBA00000707"/>
    </source>
</evidence>
<dbReference type="Gene3D" id="3.40.250.10">
    <property type="entry name" value="Rhodanese-like domain"/>
    <property type="match status" value="1"/>
</dbReference>
<dbReference type="GO" id="GO:0004843">
    <property type="term" value="F:cysteine-type deubiquitinase activity"/>
    <property type="evidence" value="ECO:0007669"/>
    <property type="project" value="UniProtKB-UniRule"/>
</dbReference>
<gene>
    <name evidence="10" type="ORF">DAPK24_018500</name>
</gene>
<dbReference type="PANTHER" id="PTHR21646:SF95">
    <property type="entry name" value="UBIQUITIN CARBOXYL-TERMINAL HYDROLASE 4-RELATED"/>
    <property type="match status" value="1"/>
</dbReference>
<evidence type="ECO:0000256" key="2">
    <source>
        <dbReference type="ARBA" id="ARBA00009085"/>
    </source>
</evidence>
<feature type="compositionally biased region" description="Basic and acidic residues" evidence="8">
    <location>
        <begin position="454"/>
        <end position="465"/>
    </location>
</feature>
<evidence type="ECO:0000256" key="3">
    <source>
        <dbReference type="ARBA" id="ARBA00022670"/>
    </source>
</evidence>
<proteinExistence type="inferred from homology"/>
<dbReference type="AlphaFoldDB" id="A0AAV5R1Z4"/>
<dbReference type="PROSITE" id="PS50235">
    <property type="entry name" value="USP_3"/>
    <property type="match status" value="1"/>
</dbReference>
<dbReference type="Gene3D" id="3.90.70.10">
    <property type="entry name" value="Cysteine proteinases"/>
    <property type="match status" value="1"/>
</dbReference>
<evidence type="ECO:0000256" key="8">
    <source>
        <dbReference type="SAM" id="MobiDB-lite"/>
    </source>
</evidence>
<keyword evidence="3 7" id="KW-0645">Protease</keyword>
<keyword evidence="5 7" id="KW-0378">Hydrolase</keyword>
<evidence type="ECO:0000256" key="6">
    <source>
        <dbReference type="ARBA" id="ARBA00022807"/>
    </source>
</evidence>
<dbReference type="GO" id="GO:0016579">
    <property type="term" value="P:protein deubiquitination"/>
    <property type="evidence" value="ECO:0007669"/>
    <property type="project" value="InterPro"/>
</dbReference>
<evidence type="ECO:0000256" key="5">
    <source>
        <dbReference type="ARBA" id="ARBA00022801"/>
    </source>
</evidence>
<dbReference type="Pfam" id="PF00443">
    <property type="entry name" value="UCH"/>
    <property type="match status" value="1"/>
</dbReference>
<feature type="domain" description="USP" evidence="9">
    <location>
        <begin position="488"/>
        <end position="845"/>
    </location>
</feature>
<dbReference type="GO" id="GO:0006508">
    <property type="term" value="P:proteolysis"/>
    <property type="evidence" value="ECO:0007669"/>
    <property type="project" value="UniProtKB-KW"/>
</dbReference>
<keyword evidence="11" id="KW-1185">Reference proteome</keyword>
<keyword evidence="4 7" id="KW-0833">Ubl conjugation pathway</keyword>
<protein>
    <recommendedName>
        <fullName evidence="7">Ubiquitin carboxyl-terminal hydrolase</fullName>
        <ecNumber evidence="7">3.4.19.12</ecNumber>
    </recommendedName>
</protein>
<evidence type="ECO:0000313" key="11">
    <source>
        <dbReference type="Proteomes" id="UP001378960"/>
    </source>
</evidence>
<dbReference type="CDD" id="cd02674">
    <property type="entry name" value="Peptidase_C19R"/>
    <property type="match status" value="1"/>
</dbReference>
<dbReference type="InterPro" id="IPR036873">
    <property type="entry name" value="Rhodanese-like_dom_sf"/>
</dbReference>
<dbReference type="InterPro" id="IPR038765">
    <property type="entry name" value="Papain-like_cys_pep_sf"/>
</dbReference>
<dbReference type="PROSITE" id="PS00972">
    <property type="entry name" value="USP_1"/>
    <property type="match status" value="1"/>
</dbReference>
<reference evidence="10 11" key="1">
    <citation type="journal article" date="2023" name="Elife">
        <title>Identification of key yeast species and microbe-microbe interactions impacting larval growth of Drosophila in the wild.</title>
        <authorList>
            <person name="Mure A."/>
            <person name="Sugiura Y."/>
            <person name="Maeda R."/>
            <person name="Honda K."/>
            <person name="Sakurai N."/>
            <person name="Takahashi Y."/>
            <person name="Watada M."/>
            <person name="Katoh T."/>
            <person name="Gotoh A."/>
            <person name="Gotoh Y."/>
            <person name="Taniguchi I."/>
            <person name="Nakamura K."/>
            <person name="Hayashi T."/>
            <person name="Katayama T."/>
            <person name="Uemura T."/>
            <person name="Hattori Y."/>
        </authorList>
    </citation>
    <scope>NUCLEOTIDE SEQUENCE [LARGE SCALE GENOMIC DNA]</scope>
    <source>
        <strain evidence="10 11">PK-24</strain>
    </source>
</reference>
<comment type="caution">
    <text evidence="10">The sequence shown here is derived from an EMBL/GenBank/DDBJ whole genome shotgun (WGS) entry which is preliminary data.</text>
</comment>
<comment type="catalytic activity">
    <reaction evidence="1 7">
        <text>Thiol-dependent hydrolysis of ester, thioester, amide, peptide and isopeptide bonds formed by the C-terminal Gly of ubiquitin (a 76-residue protein attached to proteins as an intracellular targeting signal).</text>
        <dbReference type="EC" id="3.4.19.12"/>
    </reaction>
</comment>
<dbReference type="Proteomes" id="UP001378960">
    <property type="component" value="Unassembled WGS sequence"/>
</dbReference>
<dbReference type="InterPro" id="IPR050185">
    <property type="entry name" value="Ub_carboxyl-term_hydrolase"/>
</dbReference>
<feature type="compositionally biased region" description="Low complexity" evidence="8">
    <location>
        <begin position="419"/>
        <end position="449"/>
    </location>
</feature>
<dbReference type="InterPro" id="IPR018200">
    <property type="entry name" value="USP_CS"/>
</dbReference>
<dbReference type="EMBL" id="BTGB01000002">
    <property type="protein sequence ID" value="GMM45275.1"/>
    <property type="molecule type" value="Genomic_DNA"/>
</dbReference>
<comment type="similarity">
    <text evidence="2 7">Belongs to the peptidase C19 family.</text>
</comment>
<keyword evidence="6 7" id="KW-0788">Thiol protease</keyword>
<feature type="region of interest" description="Disordered" evidence="8">
    <location>
        <begin position="419"/>
        <end position="469"/>
    </location>
</feature>
<evidence type="ECO:0000256" key="7">
    <source>
        <dbReference type="RuleBase" id="RU366025"/>
    </source>
</evidence>
<dbReference type="PANTHER" id="PTHR21646">
    <property type="entry name" value="UBIQUITIN CARBOXYL-TERMINAL HYDROLASE"/>
    <property type="match status" value="1"/>
</dbReference>
<dbReference type="EC" id="3.4.19.12" evidence="7"/>
<dbReference type="InterPro" id="IPR001394">
    <property type="entry name" value="Peptidase_C19_UCH"/>
</dbReference>